<gene>
    <name evidence="2" type="ORF">Fcan01_17437</name>
</gene>
<keyword evidence="1" id="KW-1133">Transmembrane helix</keyword>
<sequence>MSSIPLVIPNMDPSYFLFRGVCLPPKIKILLRVELTFTLVFHNAIMIFSLLIYIVNVTSSLHICLDDMASDNTGRRNATGSHVQNVAISKFEQFQIYFLKYKQLQIIAEIQNGILVYVYPVALLVAISLGSVLGYVLVVLNEDVPFSLVLQAGIVLVLLVGAAHKLIPLVANITGKSEDFLLFWGVQKSTSSLGRRKLKSLTNLRMKVGNFFAIKKSARTVFLWMLLDNIITLIMSV</sequence>
<accession>A0A226DRM3</accession>
<dbReference type="AlphaFoldDB" id="A0A226DRM3"/>
<evidence type="ECO:0000256" key="1">
    <source>
        <dbReference type="SAM" id="Phobius"/>
    </source>
</evidence>
<organism evidence="2 3">
    <name type="scientific">Folsomia candida</name>
    <name type="common">Springtail</name>
    <dbReference type="NCBI Taxonomy" id="158441"/>
    <lineage>
        <taxon>Eukaryota</taxon>
        <taxon>Metazoa</taxon>
        <taxon>Ecdysozoa</taxon>
        <taxon>Arthropoda</taxon>
        <taxon>Hexapoda</taxon>
        <taxon>Collembola</taxon>
        <taxon>Entomobryomorpha</taxon>
        <taxon>Isotomoidea</taxon>
        <taxon>Isotomidae</taxon>
        <taxon>Proisotominae</taxon>
        <taxon>Folsomia</taxon>
    </lineage>
</organism>
<evidence type="ECO:0000313" key="2">
    <source>
        <dbReference type="EMBL" id="OXA47853.1"/>
    </source>
</evidence>
<reference evidence="2 3" key="1">
    <citation type="submission" date="2015-12" db="EMBL/GenBank/DDBJ databases">
        <title>The genome of Folsomia candida.</title>
        <authorList>
            <person name="Faddeeva A."/>
            <person name="Derks M.F."/>
            <person name="Anvar Y."/>
            <person name="Smit S."/>
            <person name="Van Straalen N."/>
            <person name="Roelofs D."/>
        </authorList>
    </citation>
    <scope>NUCLEOTIDE SEQUENCE [LARGE SCALE GENOMIC DNA]</scope>
    <source>
        <strain evidence="2 3">VU population</strain>
        <tissue evidence="2">Whole body</tissue>
    </source>
</reference>
<evidence type="ECO:0000313" key="3">
    <source>
        <dbReference type="Proteomes" id="UP000198287"/>
    </source>
</evidence>
<keyword evidence="1" id="KW-0812">Transmembrane</keyword>
<feature type="transmembrane region" description="Helical" evidence="1">
    <location>
        <begin position="35"/>
        <end position="55"/>
    </location>
</feature>
<protein>
    <submittedName>
        <fullName evidence="2">Uncharacterized protein</fullName>
    </submittedName>
</protein>
<name>A0A226DRM3_FOLCA</name>
<keyword evidence="3" id="KW-1185">Reference proteome</keyword>
<dbReference type="Proteomes" id="UP000198287">
    <property type="component" value="Unassembled WGS sequence"/>
</dbReference>
<dbReference type="EMBL" id="LNIX01000012">
    <property type="protein sequence ID" value="OXA47853.1"/>
    <property type="molecule type" value="Genomic_DNA"/>
</dbReference>
<feature type="transmembrane region" description="Helical" evidence="1">
    <location>
        <begin position="144"/>
        <end position="163"/>
    </location>
</feature>
<feature type="transmembrane region" description="Helical" evidence="1">
    <location>
        <begin position="114"/>
        <end position="138"/>
    </location>
</feature>
<keyword evidence="1" id="KW-0472">Membrane</keyword>
<comment type="caution">
    <text evidence="2">The sequence shown here is derived from an EMBL/GenBank/DDBJ whole genome shotgun (WGS) entry which is preliminary data.</text>
</comment>
<proteinExistence type="predicted"/>